<evidence type="ECO:0000313" key="3">
    <source>
        <dbReference type="Proteomes" id="UP000053477"/>
    </source>
</evidence>
<name>A0A0H2RKQ1_9AGAM</name>
<feature type="region of interest" description="Disordered" evidence="1">
    <location>
        <begin position="125"/>
        <end position="163"/>
    </location>
</feature>
<protein>
    <submittedName>
        <fullName evidence="2">Uncharacterized protein</fullName>
    </submittedName>
</protein>
<evidence type="ECO:0000313" key="2">
    <source>
        <dbReference type="EMBL" id="KLO12419.1"/>
    </source>
</evidence>
<organism evidence="2 3">
    <name type="scientific">Schizopora paradoxa</name>
    <dbReference type="NCBI Taxonomy" id="27342"/>
    <lineage>
        <taxon>Eukaryota</taxon>
        <taxon>Fungi</taxon>
        <taxon>Dikarya</taxon>
        <taxon>Basidiomycota</taxon>
        <taxon>Agaricomycotina</taxon>
        <taxon>Agaricomycetes</taxon>
        <taxon>Hymenochaetales</taxon>
        <taxon>Schizoporaceae</taxon>
        <taxon>Schizopora</taxon>
    </lineage>
</organism>
<evidence type="ECO:0000256" key="1">
    <source>
        <dbReference type="SAM" id="MobiDB-lite"/>
    </source>
</evidence>
<feature type="compositionally biased region" description="Low complexity" evidence="1">
    <location>
        <begin position="128"/>
        <end position="139"/>
    </location>
</feature>
<proteinExistence type="predicted"/>
<dbReference type="Proteomes" id="UP000053477">
    <property type="component" value="Unassembled WGS sequence"/>
</dbReference>
<dbReference type="InParanoid" id="A0A0H2RKQ1"/>
<sequence length="163" mass="17947">MCCDWISSAGARIRAEALGTNLDWKELEKERDGKDRRGTRVSSLVAFRCSFQHFALLAPSWLVAASIVVEEKEAGREKVLQWIRLVECKVSVFNPDGKRFCGWKMKVHAVKTLFGPWFGTPKMDLKTSPPSSSRAPALPDNGIGKCDASPAAPPTSTLRDAQA</sequence>
<accession>A0A0H2RKQ1</accession>
<dbReference type="EMBL" id="KQ085978">
    <property type="protein sequence ID" value="KLO12419.1"/>
    <property type="molecule type" value="Genomic_DNA"/>
</dbReference>
<feature type="compositionally biased region" description="Polar residues" evidence="1">
    <location>
        <begin position="154"/>
        <end position="163"/>
    </location>
</feature>
<reference evidence="2 3" key="1">
    <citation type="submission" date="2015-04" db="EMBL/GenBank/DDBJ databases">
        <title>Complete genome sequence of Schizopora paradoxa KUC8140, a cosmopolitan wood degrader in East Asia.</title>
        <authorList>
            <consortium name="DOE Joint Genome Institute"/>
            <person name="Min B."/>
            <person name="Park H."/>
            <person name="Jang Y."/>
            <person name="Kim J.-J."/>
            <person name="Kim K.H."/>
            <person name="Pangilinan J."/>
            <person name="Lipzen A."/>
            <person name="Riley R."/>
            <person name="Grigoriev I.V."/>
            <person name="Spatafora J.W."/>
            <person name="Choi I.-G."/>
        </authorList>
    </citation>
    <scope>NUCLEOTIDE SEQUENCE [LARGE SCALE GENOMIC DNA]</scope>
    <source>
        <strain evidence="2 3">KUC8140</strain>
    </source>
</reference>
<gene>
    <name evidence="2" type="ORF">SCHPADRAFT_929251</name>
</gene>
<dbReference type="AlphaFoldDB" id="A0A0H2RKQ1"/>
<keyword evidence="3" id="KW-1185">Reference proteome</keyword>